<proteinExistence type="predicted"/>
<dbReference type="RefSeq" id="WP_243797845.1">
    <property type="nucleotide sequence ID" value="NZ_JALHAT010000005.1"/>
</dbReference>
<name>A0ABT0AA49_9SPHN</name>
<comment type="caution">
    <text evidence="1">The sequence shown here is derived from an EMBL/GenBank/DDBJ whole genome shotgun (WGS) entry which is preliminary data.</text>
</comment>
<keyword evidence="2" id="KW-1185">Reference proteome</keyword>
<dbReference type="Proteomes" id="UP001162802">
    <property type="component" value="Unassembled WGS sequence"/>
</dbReference>
<protein>
    <submittedName>
        <fullName evidence="1">Uncharacterized protein</fullName>
    </submittedName>
</protein>
<sequence>MTTLIRLAVLAAALFAAWTFGVPAYAQLRIDGALRDAGVREKVASCIAGRMAEDLSPLQLWSLRSLEGEKTTMRDWLDAVGRIEDPQVLRVAGQSAALCSSGLAR</sequence>
<evidence type="ECO:0000313" key="2">
    <source>
        <dbReference type="Proteomes" id="UP001162802"/>
    </source>
</evidence>
<organism evidence="1 2">
    <name type="scientific">Novosphingobium mangrovi</name>
    <name type="common">ex Hu et al. 2023</name>
    <dbReference type="NCBI Taxonomy" id="2930094"/>
    <lineage>
        <taxon>Bacteria</taxon>
        <taxon>Pseudomonadati</taxon>
        <taxon>Pseudomonadota</taxon>
        <taxon>Alphaproteobacteria</taxon>
        <taxon>Sphingomonadales</taxon>
        <taxon>Sphingomonadaceae</taxon>
        <taxon>Novosphingobium</taxon>
    </lineage>
</organism>
<accession>A0ABT0AA49</accession>
<gene>
    <name evidence="1" type="ORF">MTR65_05255</name>
</gene>
<evidence type="ECO:0000313" key="1">
    <source>
        <dbReference type="EMBL" id="MCJ1960076.1"/>
    </source>
</evidence>
<reference evidence="1" key="1">
    <citation type="submission" date="2022-03" db="EMBL/GenBank/DDBJ databases">
        <title>Identification of a novel bacterium isolated from mangrove sediments.</title>
        <authorList>
            <person name="Pan X."/>
        </authorList>
    </citation>
    <scope>NUCLEOTIDE SEQUENCE</scope>
    <source>
        <strain evidence="1">B2637</strain>
    </source>
</reference>
<dbReference type="EMBL" id="JALHAT010000005">
    <property type="protein sequence ID" value="MCJ1960076.1"/>
    <property type="molecule type" value="Genomic_DNA"/>
</dbReference>